<name>A0A4R1RC42_HYDET</name>
<dbReference type="AlphaFoldDB" id="A0A4R1RC42"/>
<organism evidence="1 2">
    <name type="scientific">Hydrogenispora ethanolica</name>
    <dbReference type="NCBI Taxonomy" id="1082276"/>
    <lineage>
        <taxon>Bacteria</taxon>
        <taxon>Bacillati</taxon>
        <taxon>Bacillota</taxon>
        <taxon>Hydrogenispora</taxon>
    </lineage>
</organism>
<keyword evidence="2" id="KW-1185">Reference proteome</keyword>
<gene>
    <name evidence="1" type="ORF">EDC14_102127</name>
</gene>
<sequence>MWIKPYRSHFLIIRMRKGSFWIAVPVPLFLFTQLCEALADLAALVEFIAPVRIRVWPERFQSGSPFLKQVSPYDLLEMLRALFDEIRSVGRLRMVEIESIQPEKREKVSVYVDFV</sequence>
<dbReference type="Proteomes" id="UP000295008">
    <property type="component" value="Unassembled WGS sequence"/>
</dbReference>
<reference evidence="1 2" key="1">
    <citation type="submission" date="2019-03" db="EMBL/GenBank/DDBJ databases">
        <title>Genomic Encyclopedia of Type Strains, Phase IV (KMG-IV): sequencing the most valuable type-strain genomes for metagenomic binning, comparative biology and taxonomic classification.</title>
        <authorList>
            <person name="Goeker M."/>
        </authorList>
    </citation>
    <scope>NUCLEOTIDE SEQUENCE [LARGE SCALE GENOMIC DNA]</scope>
    <source>
        <strain evidence="1 2">LX-B</strain>
    </source>
</reference>
<dbReference type="EMBL" id="SLUN01000021">
    <property type="protein sequence ID" value="TCL63309.1"/>
    <property type="molecule type" value="Genomic_DNA"/>
</dbReference>
<evidence type="ECO:0000313" key="1">
    <source>
        <dbReference type="EMBL" id="TCL63309.1"/>
    </source>
</evidence>
<comment type="caution">
    <text evidence="1">The sequence shown here is derived from an EMBL/GenBank/DDBJ whole genome shotgun (WGS) entry which is preliminary data.</text>
</comment>
<evidence type="ECO:0000313" key="2">
    <source>
        <dbReference type="Proteomes" id="UP000295008"/>
    </source>
</evidence>
<proteinExistence type="predicted"/>
<accession>A0A4R1RC42</accession>
<protein>
    <submittedName>
        <fullName evidence="1">Uncharacterized protein</fullName>
    </submittedName>
</protein>